<dbReference type="PANTHER" id="PTHR34773:SF1">
    <property type="entry name" value="FLAGELLAR SECRETION CHAPERONE FLIS"/>
    <property type="match status" value="1"/>
</dbReference>
<keyword evidence="5" id="KW-0143">Chaperone</keyword>
<dbReference type="NCBIfam" id="TIGR00208">
    <property type="entry name" value="fliS"/>
    <property type="match status" value="1"/>
</dbReference>
<dbReference type="SUPFAM" id="SSF101116">
    <property type="entry name" value="Flagellar export chaperone FliS"/>
    <property type="match status" value="1"/>
</dbReference>
<dbReference type="EMBL" id="UOFH01000042">
    <property type="protein sequence ID" value="VAW58858.1"/>
    <property type="molecule type" value="Genomic_DNA"/>
</dbReference>
<evidence type="ECO:0000256" key="1">
    <source>
        <dbReference type="ARBA" id="ARBA00004514"/>
    </source>
</evidence>
<accession>A0A3B0WS37</accession>
<evidence type="ECO:0000313" key="6">
    <source>
        <dbReference type="EMBL" id="VAW58858.1"/>
    </source>
</evidence>
<keyword evidence="6" id="KW-0966">Cell projection</keyword>
<comment type="similarity">
    <text evidence="2">Belongs to the FliS family.</text>
</comment>
<keyword evidence="3" id="KW-0963">Cytoplasm</keyword>
<sequence length="132" mass="14889">MRNSAALNQYKQVNIKASVENADPYTLTLMLFNGVVERLNTAKVHIKQNNIGLRGENISKAISIIDGLRVSLDMKKPSDIAKNLESLYDYMQRQLVDATVSNKPENIDEVISLMNEIRSGWVSIPVEQRKKS</sequence>
<dbReference type="GO" id="GO:0071973">
    <property type="term" value="P:bacterial-type flagellum-dependent cell motility"/>
    <property type="evidence" value="ECO:0007669"/>
    <property type="project" value="TreeGrafter"/>
</dbReference>
<evidence type="ECO:0000256" key="3">
    <source>
        <dbReference type="ARBA" id="ARBA00022490"/>
    </source>
</evidence>
<dbReference type="InterPro" id="IPR036584">
    <property type="entry name" value="FliS_sf"/>
</dbReference>
<reference evidence="6" key="1">
    <citation type="submission" date="2018-06" db="EMBL/GenBank/DDBJ databases">
        <authorList>
            <person name="Zhirakovskaya E."/>
        </authorList>
    </citation>
    <scope>NUCLEOTIDE SEQUENCE</scope>
</reference>
<dbReference type="AlphaFoldDB" id="A0A3B0WS37"/>
<gene>
    <name evidence="6" type="ORF">MNBD_GAMMA08-1602</name>
</gene>
<keyword evidence="6" id="KW-0969">Cilium</keyword>
<dbReference type="CDD" id="cd16098">
    <property type="entry name" value="FliS"/>
    <property type="match status" value="1"/>
</dbReference>
<keyword evidence="6" id="KW-0282">Flagellum</keyword>
<organism evidence="6">
    <name type="scientific">hydrothermal vent metagenome</name>
    <dbReference type="NCBI Taxonomy" id="652676"/>
    <lineage>
        <taxon>unclassified sequences</taxon>
        <taxon>metagenomes</taxon>
        <taxon>ecological metagenomes</taxon>
    </lineage>
</organism>
<dbReference type="PANTHER" id="PTHR34773">
    <property type="entry name" value="FLAGELLAR SECRETION CHAPERONE FLIS"/>
    <property type="match status" value="1"/>
</dbReference>
<dbReference type="GO" id="GO:0044780">
    <property type="term" value="P:bacterial-type flagellum assembly"/>
    <property type="evidence" value="ECO:0007669"/>
    <property type="project" value="InterPro"/>
</dbReference>
<evidence type="ECO:0000256" key="2">
    <source>
        <dbReference type="ARBA" id="ARBA00008787"/>
    </source>
</evidence>
<keyword evidence="4" id="KW-1005">Bacterial flagellum biogenesis</keyword>
<name>A0A3B0WS37_9ZZZZ</name>
<dbReference type="GO" id="GO:0005829">
    <property type="term" value="C:cytosol"/>
    <property type="evidence" value="ECO:0007669"/>
    <property type="project" value="UniProtKB-SubCell"/>
</dbReference>
<comment type="subcellular location">
    <subcellularLocation>
        <location evidence="1">Cytoplasm</location>
        <location evidence="1">Cytosol</location>
    </subcellularLocation>
</comment>
<dbReference type="Gene3D" id="1.20.120.340">
    <property type="entry name" value="Flagellar protein FliS"/>
    <property type="match status" value="1"/>
</dbReference>
<dbReference type="InterPro" id="IPR003713">
    <property type="entry name" value="FliS"/>
</dbReference>
<dbReference type="Pfam" id="PF02561">
    <property type="entry name" value="FliS"/>
    <property type="match status" value="1"/>
</dbReference>
<protein>
    <submittedName>
        <fullName evidence="6">Flagellar biosynthesis protein FliS</fullName>
    </submittedName>
</protein>
<evidence type="ECO:0000256" key="4">
    <source>
        <dbReference type="ARBA" id="ARBA00022795"/>
    </source>
</evidence>
<proteinExistence type="inferred from homology"/>
<evidence type="ECO:0000256" key="5">
    <source>
        <dbReference type="ARBA" id="ARBA00023186"/>
    </source>
</evidence>
<dbReference type="PIRSF" id="PIRSF039090">
    <property type="entry name" value="Flis"/>
    <property type="match status" value="1"/>
</dbReference>